<comment type="caution">
    <text evidence="16">The sequence shown here is derived from an EMBL/GenBank/DDBJ whole genome shotgun (WGS) entry which is preliminary data.</text>
</comment>
<proteinExistence type="inferred from homology"/>
<feature type="binding site" description="in other chain" evidence="10">
    <location>
        <begin position="256"/>
        <end position="257"/>
    </location>
    <ligand>
        <name>ATP</name>
        <dbReference type="ChEBI" id="CHEBI:30616"/>
        <note>ligand shared between two neighboring subunits</note>
    </ligand>
</feature>
<feature type="domain" description="S-adenosylmethionine synthetase C-terminal" evidence="15">
    <location>
        <begin position="244"/>
        <end position="382"/>
    </location>
</feature>
<dbReference type="GO" id="GO:0004478">
    <property type="term" value="F:methionine adenosyltransferase activity"/>
    <property type="evidence" value="ECO:0007669"/>
    <property type="project" value="UniProtKB-EC"/>
</dbReference>
<reference evidence="16 17" key="1">
    <citation type="submission" date="2023-02" db="EMBL/GenBank/DDBJ databases">
        <title>The predominant lactic acid bacteria and yeasts involved in the spontaneous fermentation of millet during the production of the traditional porridge Hausa koko in Ghana.</title>
        <authorList>
            <person name="Atter A."/>
            <person name="Diaz M."/>
        </authorList>
    </citation>
    <scope>NUCLEOTIDE SEQUENCE [LARGE SCALE GENOMIC DNA]</scope>
    <source>
        <strain evidence="16 17">FI11552</strain>
    </source>
</reference>
<keyword evidence="6 10" id="KW-0547">Nucleotide-binding</keyword>
<protein>
    <recommendedName>
        <fullName evidence="10">S-adenosylmethionine synthase</fullName>
        <shortName evidence="10">AdoMet synthase</shortName>
        <ecNumber evidence="10">2.5.1.6</ecNumber>
    </recommendedName>
    <alternativeName>
        <fullName evidence="10">MAT</fullName>
    </alternativeName>
    <alternativeName>
        <fullName evidence="10">Methionine adenosyltransferase</fullName>
    </alternativeName>
</protein>
<evidence type="ECO:0000259" key="15">
    <source>
        <dbReference type="Pfam" id="PF02773"/>
    </source>
</evidence>
<dbReference type="Pfam" id="PF00438">
    <property type="entry name" value="S-AdoMet_synt_N"/>
    <property type="match status" value="1"/>
</dbReference>
<comment type="cofactor">
    <cofactor evidence="10">
        <name>K(+)</name>
        <dbReference type="ChEBI" id="CHEBI:29103"/>
    </cofactor>
    <text evidence="10">Binds 1 potassium ion per subunit.</text>
</comment>
<keyword evidence="7 10" id="KW-0067">ATP-binding</keyword>
<evidence type="ECO:0000256" key="7">
    <source>
        <dbReference type="ARBA" id="ARBA00022840"/>
    </source>
</evidence>
<dbReference type="EC" id="2.5.1.6" evidence="10"/>
<evidence type="ECO:0000256" key="2">
    <source>
        <dbReference type="ARBA" id="ARBA00009685"/>
    </source>
</evidence>
<dbReference type="Proteomes" id="UP001335665">
    <property type="component" value="Unassembled WGS sequence"/>
</dbReference>
<dbReference type="Gene3D" id="3.30.300.10">
    <property type="match status" value="3"/>
</dbReference>
<dbReference type="HAMAP" id="MF_00086">
    <property type="entry name" value="S_AdoMet_synth1"/>
    <property type="match status" value="1"/>
</dbReference>
<dbReference type="SUPFAM" id="SSF55973">
    <property type="entry name" value="S-adenosylmethionine synthetase"/>
    <property type="match status" value="3"/>
</dbReference>
<dbReference type="EMBL" id="JAQSFA010000013">
    <property type="protein sequence ID" value="MEE6701364.1"/>
    <property type="molecule type" value="Genomic_DNA"/>
</dbReference>
<dbReference type="PANTHER" id="PTHR11964">
    <property type="entry name" value="S-ADENOSYLMETHIONINE SYNTHETASE"/>
    <property type="match status" value="1"/>
</dbReference>
<evidence type="ECO:0000259" key="14">
    <source>
        <dbReference type="Pfam" id="PF02772"/>
    </source>
</evidence>
<dbReference type="Pfam" id="PF02773">
    <property type="entry name" value="S-AdoMet_synt_C"/>
    <property type="match status" value="1"/>
</dbReference>
<keyword evidence="9 10" id="KW-0630">Potassium</keyword>
<comment type="catalytic activity">
    <reaction evidence="10">
        <text>L-methionine + ATP + H2O = S-adenosyl-L-methionine + phosphate + diphosphate</text>
        <dbReference type="Rhea" id="RHEA:21080"/>
        <dbReference type="ChEBI" id="CHEBI:15377"/>
        <dbReference type="ChEBI" id="CHEBI:30616"/>
        <dbReference type="ChEBI" id="CHEBI:33019"/>
        <dbReference type="ChEBI" id="CHEBI:43474"/>
        <dbReference type="ChEBI" id="CHEBI:57844"/>
        <dbReference type="ChEBI" id="CHEBI:59789"/>
        <dbReference type="EC" id="2.5.1.6"/>
    </reaction>
</comment>
<dbReference type="PIRSF" id="PIRSF000497">
    <property type="entry name" value="MAT"/>
    <property type="match status" value="1"/>
</dbReference>
<comment type="pathway">
    <text evidence="1 10">Amino-acid biosynthesis; S-adenosyl-L-methionine biosynthesis; S-adenosyl-L-methionine from L-methionine: step 1/1.</text>
</comment>
<evidence type="ECO:0000256" key="3">
    <source>
        <dbReference type="ARBA" id="ARBA00022563"/>
    </source>
</evidence>
<evidence type="ECO:0000256" key="5">
    <source>
        <dbReference type="ARBA" id="ARBA00022723"/>
    </source>
</evidence>
<feature type="binding site" evidence="10">
    <location>
        <position position="250"/>
    </location>
    <ligand>
        <name>L-methionine</name>
        <dbReference type="ChEBI" id="CHEBI:57844"/>
        <note>ligand shared between two neighboring subunits</note>
    </ligand>
</feature>
<feature type="binding site" evidence="10">
    <location>
        <position position="44"/>
    </location>
    <ligand>
        <name>K(+)</name>
        <dbReference type="ChEBI" id="CHEBI:29103"/>
    </ligand>
</feature>
<dbReference type="InterPro" id="IPR022631">
    <property type="entry name" value="ADOMET_SYNTHASE_CS"/>
</dbReference>
<comment type="function">
    <text evidence="10">Catalyzes the formation of S-adenosylmethionine (AdoMet) from methionine and ATP. The overall synthetic reaction is composed of two sequential steps, AdoMet formation and the subsequent tripolyphosphate hydrolysis which occurs prior to release of AdoMet from the enzyme.</text>
</comment>
<feature type="binding site" description="in other chain" evidence="10">
    <location>
        <position position="281"/>
    </location>
    <ligand>
        <name>L-methionine</name>
        <dbReference type="ChEBI" id="CHEBI:57844"/>
        <note>ligand shared between two neighboring subunits</note>
    </ligand>
</feature>
<feature type="binding site" evidence="10">
    <location>
        <position position="273"/>
    </location>
    <ligand>
        <name>ATP</name>
        <dbReference type="ChEBI" id="CHEBI:30616"/>
        <note>ligand shared between two neighboring subunits</note>
    </ligand>
</feature>
<dbReference type="InterPro" id="IPR022636">
    <property type="entry name" value="S-AdoMet_synthetase_sfam"/>
</dbReference>
<feature type="binding site" evidence="10">
    <location>
        <position position="277"/>
    </location>
    <ligand>
        <name>ATP</name>
        <dbReference type="ChEBI" id="CHEBI:30616"/>
        <note>ligand shared between two neighboring subunits</note>
    </ligand>
</feature>
<accession>A0ABU7STG4</accession>
<dbReference type="CDD" id="cd18079">
    <property type="entry name" value="S-AdoMet_synt"/>
    <property type="match status" value="1"/>
</dbReference>
<keyword evidence="8 10" id="KW-0460">Magnesium</keyword>
<gene>
    <name evidence="10 16" type="primary">metK</name>
    <name evidence="16" type="ORF">PS396_06085</name>
</gene>
<dbReference type="RefSeq" id="WP_331192233.1">
    <property type="nucleotide sequence ID" value="NZ_JAQSEN010000003.1"/>
</dbReference>
<feature type="binding site" description="in other chain" evidence="10">
    <location>
        <begin position="174"/>
        <end position="176"/>
    </location>
    <ligand>
        <name>ATP</name>
        <dbReference type="ChEBI" id="CHEBI:30616"/>
        <note>ligand shared between two neighboring subunits</note>
    </ligand>
</feature>
<keyword evidence="17" id="KW-1185">Reference proteome</keyword>
<dbReference type="PROSITE" id="PS00377">
    <property type="entry name" value="ADOMET_SYNTHASE_2"/>
    <property type="match status" value="1"/>
</dbReference>
<feature type="binding site" evidence="10">
    <location>
        <position position="250"/>
    </location>
    <ligand>
        <name>ATP</name>
        <dbReference type="ChEBI" id="CHEBI:30616"/>
        <note>ligand shared between two neighboring subunits</note>
    </ligand>
</feature>
<organism evidence="16 17">
    <name type="scientific">Limosilactobacillus pontis</name>
    <dbReference type="NCBI Taxonomy" id="35787"/>
    <lineage>
        <taxon>Bacteria</taxon>
        <taxon>Bacillati</taxon>
        <taxon>Bacillota</taxon>
        <taxon>Bacilli</taxon>
        <taxon>Lactobacillales</taxon>
        <taxon>Lactobacillaceae</taxon>
        <taxon>Limosilactobacillus</taxon>
    </lineage>
</organism>
<dbReference type="InterPro" id="IPR022628">
    <property type="entry name" value="S-AdoMet_synt_N"/>
</dbReference>
<evidence type="ECO:0000259" key="13">
    <source>
        <dbReference type="Pfam" id="PF00438"/>
    </source>
</evidence>
<feature type="binding site" description="in other chain" evidence="10">
    <location>
        <begin position="241"/>
        <end position="242"/>
    </location>
    <ligand>
        <name>ATP</name>
        <dbReference type="ChEBI" id="CHEBI:30616"/>
        <note>ligand shared between two neighboring subunits</note>
    </ligand>
</feature>
<dbReference type="PROSITE" id="PS00376">
    <property type="entry name" value="ADOMET_SYNTHASE_1"/>
    <property type="match status" value="1"/>
</dbReference>
<comment type="subcellular location">
    <subcellularLocation>
        <location evidence="10 11">Cytoplasm</location>
    </subcellularLocation>
</comment>
<evidence type="ECO:0000256" key="8">
    <source>
        <dbReference type="ARBA" id="ARBA00022842"/>
    </source>
</evidence>
<dbReference type="InterPro" id="IPR002133">
    <property type="entry name" value="S-AdoMet_synthetase"/>
</dbReference>
<comment type="subunit">
    <text evidence="10">Homotetramer; dimer of dimers.</text>
</comment>
<dbReference type="InterPro" id="IPR022630">
    <property type="entry name" value="S-AdoMet_synt_C"/>
</dbReference>
<keyword evidence="5 10" id="KW-0479">Metal-binding</keyword>
<feature type="binding site" description="in other chain" evidence="10">
    <location>
        <position position="16"/>
    </location>
    <ligand>
        <name>ATP</name>
        <dbReference type="ChEBI" id="CHEBI:30616"/>
        <note>ligand shared between two neighboring subunits</note>
    </ligand>
</feature>
<feature type="binding site" evidence="10">
    <location>
        <position position="18"/>
    </location>
    <ligand>
        <name>Mg(2+)</name>
        <dbReference type="ChEBI" id="CHEBI:18420"/>
    </ligand>
</feature>
<comment type="similarity">
    <text evidence="2 10 12">Belongs to the AdoMet synthase family.</text>
</comment>
<dbReference type="InterPro" id="IPR022629">
    <property type="entry name" value="S-AdoMet_synt_central"/>
</dbReference>
<evidence type="ECO:0000256" key="1">
    <source>
        <dbReference type="ARBA" id="ARBA00005224"/>
    </source>
</evidence>
<feature type="binding site" description="in other chain" evidence="10">
    <location>
        <position position="100"/>
    </location>
    <ligand>
        <name>L-methionine</name>
        <dbReference type="ChEBI" id="CHEBI:57844"/>
        <note>ligand shared between two neighboring subunits</note>
    </ligand>
</feature>
<evidence type="ECO:0000256" key="10">
    <source>
        <dbReference type="HAMAP-Rule" id="MF_00086"/>
    </source>
</evidence>
<evidence type="ECO:0000256" key="11">
    <source>
        <dbReference type="RuleBase" id="RU000542"/>
    </source>
</evidence>
<evidence type="ECO:0000256" key="9">
    <source>
        <dbReference type="ARBA" id="ARBA00022958"/>
    </source>
</evidence>
<name>A0ABU7STG4_9LACO</name>
<keyword evidence="10" id="KW-0963">Cytoplasm</keyword>
<evidence type="ECO:0000256" key="6">
    <source>
        <dbReference type="ARBA" id="ARBA00022741"/>
    </source>
</evidence>
<feature type="region of interest" description="Flexible loop" evidence="10">
    <location>
        <begin position="100"/>
        <end position="110"/>
    </location>
</feature>
<evidence type="ECO:0000256" key="4">
    <source>
        <dbReference type="ARBA" id="ARBA00022679"/>
    </source>
</evidence>
<feature type="domain" description="S-adenosylmethionine synthetase central" evidence="14">
    <location>
        <begin position="124"/>
        <end position="242"/>
    </location>
</feature>
<keyword evidence="3 10" id="KW-0554">One-carbon metabolism</keyword>
<dbReference type="NCBIfam" id="TIGR01034">
    <property type="entry name" value="metK"/>
    <property type="match status" value="1"/>
</dbReference>
<comment type="cofactor">
    <cofactor evidence="10">
        <name>Mg(2+)</name>
        <dbReference type="ChEBI" id="CHEBI:18420"/>
    </cofactor>
    <text evidence="10">Binds 2 divalent ions per subunit.</text>
</comment>
<keyword evidence="4 10" id="KW-0808">Transferase</keyword>
<evidence type="ECO:0000256" key="12">
    <source>
        <dbReference type="RuleBase" id="RU004462"/>
    </source>
</evidence>
<evidence type="ECO:0000313" key="17">
    <source>
        <dbReference type="Proteomes" id="UP001335665"/>
    </source>
</evidence>
<feature type="domain" description="S-adenosylmethionine synthetase N-terminal" evidence="13">
    <location>
        <begin position="5"/>
        <end position="102"/>
    </location>
</feature>
<feature type="binding site" description="in other chain" evidence="10">
    <location>
        <position position="57"/>
    </location>
    <ligand>
        <name>L-methionine</name>
        <dbReference type="ChEBI" id="CHEBI:57844"/>
        <note>ligand shared between two neighboring subunits</note>
    </ligand>
</feature>
<sequence>MAEKHLFTSESVSEGHPDKIADQISDAILDAMLEQDPDARVAVETSVTTGLVLVFGEVSTTAYVNIQKIVRDTIRQIGYTDGKYGFDADNCAVITAIDEQSPDIAQGVDDSLETREGDGDPLDKIGAGDQGLMFGYATDETPEYMPLSLMLSHKLMQKIARLRKDGTIPYLRPDAKAEVTVEYDENDKPLRVDTVVLSTQHDPGVSLDQIKKDVKEQVIKAVIPAEYLDDDTKYFINPTGRFVIGGPQGDAGLTGRKIIVDTYGGAAHHGGGAFSGKDATKVDRSASYAARYIAKNLVAAGYAKKLEIQVAYAIGVAEPVSISINTYGTGTKSDDELIAAVRKAFDLRPAGIIKMLDLKRPIYKQTAAYGHFGRTDIDLPWEHLDKVDELKQILG</sequence>
<evidence type="ECO:0000313" key="16">
    <source>
        <dbReference type="EMBL" id="MEE6701364.1"/>
    </source>
</evidence>
<dbReference type="Pfam" id="PF02772">
    <property type="entry name" value="S-AdoMet_synt_M"/>
    <property type="match status" value="1"/>
</dbReference>